<feature type="compositionally biased region" description="Basic and acidic residues" evidence="1">
    <location>
        <begin position="412"/>
        <end position="455"/>
    </location>
</feature>
<dbReference type="Gene3D" id="1.10.287.110">
    <property type="entry name" value="DnaJ domain"/>
    <property type="match status" value="1"/>
</dbReference>
<dbReference type="Pfam" id="PF11926">
    <property type="entry name" value="DUF3444"/>
    <property type="match status" value="2"/>
</dbReference>
<feature type="region of interest" description="Disordered" evidence="1">
    <location>
        <begin position="290"/>
        <end position="470"/>
    </location>
</feature>
<gene>
    <name evidence="3" type="ORF">P3X46_006021</name>
</gene>
<dbReference type="CDD" id="cd06257">
    <property type="entry name" value="DnaJ"/>
    <property type="match status" value="1"/>
</dbReference>
<proteinExistence type="predicted"/>
<dbReference type="SUPFAM" id="SSF46565">
    <property type="entry name" value="Chaperone J-domain"/>
    <property type="match status" value="1"/>
</dbReference>
<dbReference type="Pfam" id="PF00226">
    <property type="entry name" value="DnaJ"/>
    <property type="match status" value="1"/>
</dbReference>
<evidence type="ECO:0000256" key="1">
    <source>
        <dbReference type="SAM" id="MobiDB-lite"/>
    </source>
</evidence>
<feature type="region of interest" description="Disordered" evidence="1">
    <location>
        <begin position="710"/>
        <end position="737"/>
    </location>
</feature>
<reference evidence="3" key="1">
    <citation type="journal article" date="2023" name="Plant Biotechnol. J.">
        <title>Chromosome-level wild Hevea brasiliensis genome provides new tools for genomic-assisted breeding and valuable loci to elevate rubber yield.</title>
        <authorList>
            <person name="Cheng H."/>
            <person name="Song X."/>
            <person name="Hu Y."/>
            <person name="Wu T."/>
            <person name="Yang Q."/>
            <person name="An Z."/>
            <person name="Feng S."/>
            <person name="Deng Z."/>
            <person name="Wu W."/>
            <person name="Zeng X."/>
            <person name="Tu M."/>
            <person name="Wang X."/>
            <person name="Huang H."/>
        </authorList>
    </citation>
    <scope>NUCLEOTIDE SEQUENCE</scope>
    <source>
        <strain evidence="3">MT/VB/25A 57/8</strain>
    </source>
</reference>
<dbReference type="PROSITE" id="PS50076">
    <property type="entry name" value="DNAJ_2"/>
    <property type="match status" value="1"/>
</dbReference>
<name>A0ABQ9MQR2_HEVBR</name>
<sequence>MDCNKEEAIRAKGIAEIKMQSKDFDAARKIALKAQQLYKDLDNIFHMLMVCDVHCAADKKLFGNEMDWYGILQIEQTADEATIKKQYKKFALLLHPDKNKFPGAEAAFKLIGEAQRVLLDKGKRSLYDIKRKASVSKPAPTYRPQQRTTYSANIATQNNYRSNFMGFNSQEQQMQQPAAQQGSSNGRKTFWTACPFCNVKYQYYVEVMNKSLICQHCTKPFIAYERSVLGAPTATNLNQSAFTEKKDMPNQKKDTPNQAFSKVELTHQGNSSSGQSRTEFFQKKGFSSELGSQKVNGKKQRKKGSESSESFDNDSSIDTEEDAVVDEDGDFKTAVNSGCHGEHLRRSDRHKRKVSYKENLSEDEDFVTPSKKPKGSESSCASEEGCRNGLKDNFFKTNKHSGESGLTSGVKDQNEKQKEGPESFPNETKETKNVKGKEKAEESGCKKSSEAHVDFASHSSTEYTTDPELYEYPDPDFNDFNEVRNEKCFSIGQIWAVYDTLDAMPRFYVRIRKVLSPGFKLRISWLEPDPGDEDEIRWVSEDLPAACGKFRGGGSEITEDRLMFSHMINWEQCRQRDTYKIFPRKGEIWAVFKNWDIKWKFNADPSQKFEYEFVEILSEYTEDGGACVAYLGKLKAFTSLFCRTSKEGNDTFQIPPGELFRFSHMIPSFKLTGEEGQGVPKGSFELDPASLPKNIEEIVVPEYMVVDAGNSHPRDPCSKSSHKLKPGVESESSTKHGAGLKGAYLEPELANVCDTPPASTPECMEVPEAEFFNFEAEKSIEKFQVGQIWSLYSDEDCLPKYYGQITKVASDQGFRLWLRWLEPCALRNDVIQWHDKDMIICCGRFRTNMRKSQSYTSAESFSHKVSAEPAGKKNEYTILPRKGQIWALYKNWSAEIEACELRKCEYEIVEVLEEKDLGIRVSFLEQVDGFNSIFKAQLKEASSVTMEVLHGELLKFSHQIPAFRLTEERGGSLRGFWELDPSALPGHYFARK</sequence>
<accession>A0ABQ9MQR2</accession>
<dbReference type="PRINTS" id="PR00625">
    <property type="entry name" value="JDOMAIN"/>
</dbReference>
<dbReference type="InterPro" id="IPR024593">
    <property type="entry name" value="DUF3444"/>
</dbReference>
<feature type="compositionally biased region" description="Basic and acidic residues" evidence="1">
    <location>
        <begin position="384"/>
        <end position="394"/>
    </location>
</feature>
<dbReference type="EMBL" id="JARPOI010000004">
    <property type="protein sequence ID" value="KAJ9181980.1"/>
    <property type="molecule type" value="Genomic_DNA"/>
</dbReference>
<feature type="domain" description="J" evidence="2">
    <location>
        <begin position="67"/>
        <end position="131"/>
    </location>
</feature>
<dbReference type="Proteomes" id="UP001174677">
    <property type="component" value="Chromosome 4"/>
</dbReference>
<evidence type="ECO:0000259" key="2">
    <source>
        <dbReference type="PROSITE" id="PS50076"/>
    </source>
</evidence>
<dbReference type="InterPro" id="IPR001623">
    <property type="entry name" value="DnaJ_domain"/>
</dbReference>
<dbReference type="InterPro" id="IPR036869">
    <property type="entry name" value="J_dom_sf"/>
</dbReference>
<feature type="compositionally biased region" description="Acidic residues" evidence="1">
    <location>
        <begin position="309"/>
        <end position="329"/>
    </location>
</feature>
<dbReference type="SMART" id="SM00271">
    <property type="entry name" value="DnaJ"/>
    <property type="match status" value="1"/>
</dbReference>
<evidence type="ECO:0000313" key="4">
    <source>
        <dbReference type="Proteomes" id="UP001174677"/>
    </source>
</evidence>
<comment type="caution">
    <text evidence="3">The sequence shown here is derived from an EMBL/GenBank/DDBJ whole genome shotgun (WGS) entry which is preliminary data.</text>
</comment>
<organism evidence="3 4">
    <name type="scientific">Hevea brasiliensis</name>
    <name type="common">Para rubber tree</name>
    <name type="synonym">Siphonia brasiliensis</name>
    <dbReference type="NCBI Taxonomy" id="3981"/>
    <lineage>
        <taxon>Eukaryota</taxon>
        <taxon>Viridiplantae</taxon>
        <taxon>Streptophyta</taxon>
        <taxon>Embryophyta</taxon>
        <taxon>Tracheophyta</taxon>
        <taxon>Spermatophyta</taxon>
        <taxon>Magnoliopsida</taxon>
        <taxon>eudicotyledons</taxon>
        <taxon>Gunneridae</taxon>
        <taxon>Pentapetalae</taxon>
        <taxon>rosids</taxon>
        <taxon>fabids</taxon>
        <taxon>Malpighiales</taxon>
        <taxon>Euphorbiaceae</taxon>
        <taxon>Crotonoideae</taxon>
        <taxon>Micrandreae</taxon>
        <taxon>Hevea</taxon>
    </lineage>
</organism>
<protein>
    <recommendedName>
        <fullName evidence="2">J domain-containing protein</fullName>
    </recommendedName>
</protein>
<evidence type="ECO:0000313" key="3">
    <source>
        <dbReference type="EMBL" id="KAJ9181980.1"/>
    </source>
</evidence>
<dbReference type="PANTHER" id="PTHR45089:SF24">
    <property type="entry name" value="DNAJ HEAT SHOCK N-TERMINAL DOMAIN-CONTAINING PROTEIN"/>
    <property type="match status" value="1"/>
</dbReference>
<dbReference type="PANTHER" id="PTHR45089">
    <property type="entry name" value="DNAJ HEAT SHOCK AMINO-TERMINAL DOMAIN PROTEIN-RELATED"/>
    <property type="match status" value="1"/>
</dbReference>
<keyword evidence="4" id="KW-1185">Reference proteome</keyword>